<dbReference type="Gene3D" id="3.20.20.150">
    <property type="entry name" value="Divalent-metal-dependent TIM barrel enzymes"/>
    <property type="match status" value="1"/>
</dbReference>
<feature type="domain" description="Xylose isomerase-like TIM barrel" evidence="1">
    <location>
        <begin position="42"/>
        <end position="267"/>
    </location>
</feature>
<evidence type="ECO:0000313" key="3">
    <source>
        <dbReference type="Proteomes" id="UP000036780"/>
    </source>
</evidence>
<evidence type="ECO:0000313" key="2">
    <source>
        <dbReference type="EMBL" id="KNE20672.1"/>
    </source>
</evidence>
<evidence type="ECO:0000259" key="1">
    <source>
        <dbReference type="Pfam" id="PF01261"/>
    </source>
</evidence>
<name>A0A0L0QPZ9_VIRPA</name>
<keyword evidence="3" id="KW-1185">Reference proteome</keyword>
<reference evidence="3" key="1">
    <citation type="submission" date="2015-07" db="EMBL/GenBank/DDBJ databases">
        <title>Fjat-10053 dsm26.</title>
        <authorList>
            <person name="Liu B."/>
            <person name="Wang J."/>
            <person name="Zhu Y."/>
            <person name="Liu G."/>
            <person name="Chen Q."/>
            <person name="Chen Z."/>
            <person name="Lan J."/>
            <person name="Che J."/>
            <person name="Ge C."/>
            <person name="Shi H."/>
            <person name="Pan Z."/>
            <person name="Liu X."/>
        </authorList>
    </citation>
    <scope>NUCLEOTIDE SEQUENCE [LARGE SCALE GENOMIC DNA]</scope>
    <source>
        <strain evidence="3">DSM 26</strain>
    </source>
</reference>
<dbReference type="OrthoDB" id="2471096at2"/>
<dbReference type="AlphaFoldDB" id="A0A0L0QPZ9"/>
<protein>
    <recommendedName>
        <fullName evidence="1">Xylose isomerase-like TIM barrel domain-containing protein</fullName>
    </recommendedName>
</protein>
<dbReference type="InterPro" id="IPR036237">
    <property type="entry name" value="Xyl_isomerase-like_sf"/>
</dbReference>
<sequence length="275" mass="32149">MAYKCGVSGSTILTDPSKLEELFCYDFVDHIEIGEFPNQVAFEEFITIKNKHGLSFGLHSPLYRKGSKYDLLQHVHMEPEAAWIQFDKELKKMSELGAEYVLVHFPYFKAENKENTFAKIESGLARLHALQGKYNISIVCEPKLGLNRSAVNIELLHRFPVERWAKYNVKLCIDIGDYLLGTKEKTLSYISKWKDHIKVVHLHNVECKDGNYYWIPIHPTYEKDGEYYKVKKIIEELARIEDIIFVLEHTPHSNPSRKFVQEGINWLHHLVKEKQ</sequence>
<dbReference type="PATRIC" id="fig|1473.5.peg.2794"/>
<accession>A0A0L0QPZ9</accession>
<dbReference type="EMBL" id="LGTO01000007">
    <property type="protein sequence ID" value="KNE20672.1"/>
    <property type="molecule type" value="Genomic_DNA"/>
</dbReference>
<dbReference type="SUPFAM" id="SSF51658">
    <property type="entry name" value="Xylose isomerase-like"/>
    <property type="match status" value="1"/>
</dbReference>
<dbReference type="Pfam" id="PF01261">
    <property type="entry name" value="AP_endonuc_2"/>
    <property type="match status" value="1"/>
</dbReference>
<dbReference type="InterPro" id="IPR013022">
    <property type="entry name" value="Xyl_isomerase-like_TIM-brl"/>
</dbReference>
<comment type="caution">
    <text evidence="2">The sequence shown here is derived from an EMBL/GenBank/DDBJ whole genome shotgun (WGS) entry which is preliminary data.</text>
</comment>
<organism evidence="2 3">
    <name type="scientific">Virgibacillus pantothenticus</name>
    <dbReference type="NCBI Taxonomy" id="1473"/>
    <lineage>
        <taxon>Bacteria</taxon>
        <taxon>Bacillati</taxon>
        <taxon>Bacillota</taxon>
        <taxon>Bacilli</taxon>
        <taxon>Bacillales</taxon>
        <taxon>Bacillaceae</taxon>
        <taxon>Virgibacillus</taxon>
    </lineage>
</organism>
<proteinExistence type="predicted"/>
<dbReference type="RefSeq" id="WP_050353251.1">
    <property type="nucleotide sequence ID" value="NZ_CP073011.1"/>
</dbReference>
<gene>
    <name evidence="2" type="ORF">AFK71_20220</name>
</gene>
<dbReference type="GeneID" id="66870122"/>
<dbReference type="Proteomes" id="UP000036780">
    <property type="component" value="Unassembled WGS sequence"/>
</dbReference>